<dbReference type="AlphaFoldDB" id="A0A194V705"/>
<dbReference type="EMBL" id="KN714736">
    <property type="protein sequence ID" value="KUI59762.1"/>
    <property type="molecule type" value="Genomic_DNA"/>
</dbReference>
<keyword evidence="2" id="KW-1185">Reference proteome</keyword>
<evidence type="ECO:0000313" key="2">
    <source>
        <dbReference type="Proteomes" id="UP000078576"/>
    </source>
</evidence>
<evidence type="ECO:0000313" key="1">
    <source>
        <dbReference type="EMBL" id="KUI59762.1"/>
    </source>
</evidence>
<organism evidence="1 2">
    <name type="scientific">Cytospora mali</name>
    <name type="common">Apple Valsa canker fungus</name>
    <name type="synonym">Valsa mali</name>
    <dbReference type="NCBI Taxonomy" id="578113"/>
    <lineage>
        <taxon>Eukaryota</taxon>
        <taxon>Fungi</taxon>
        <taxon>Dikarya</taxon>
        <taxon>Ascomycota</taxon>
        <taxon>Pezizomycotina</taxon>
        <taxon>Sordariomycetes</taxon>
        <taxon>Sordariomycetidae</taxon>
        <taxon>Diaporthales</taxon>
        <taxon>Cytosporaceae</taxon>
        <taxon>Cytospora</taxon>
    </lineage>
</organism>
<sequence length="559" mass="62280">MRILRNYSERLVVAACSTGFRTVVAQISYANSTGALSTAAKSLFDYSMQVSDLIWDDDYKYIRYQEKGEFNTRFTAWYTVGLLARNQGDDVENAKAAIENILSAQMTSEYESAWYGTYKVALDEPEPTHNSSYWPPEIYETYDPNWREFVGTQLIQVIELYSDLLGSDLITRIEDALVTAALGEMRRNGTYPPDDNLILSYSNPGLMRCLTVGWIGARRNNTVFIGFADEQGDLLLELFRANGSNTLGEYNAPTYYGMDIWALAANIAYGPKEATMTTNAQYILTELWKDIADHYNPYLRNLAGPYDRAYTRDMTAHSAVLSLWWWSMFGRKYGGQPPLGDSNLLYDVTQGAAIALVSDVVLKYISNDTSTSLRATGKWMGERFLNKTVRESLDTDVLRSATSWLSAEVMIGGMSLAETVNRGEQFVPAIVHWASDPEKKPYPYVGFFSLYPSASTVTAIAGPNSLTVSYPNVTQDGTQLFTFAVSGIPPGWTYSGKQIIGLEDLPCLSVNVSAPGLLRLPVTASTDLLEDHYYYNVSYAVPGGFHGIPAVDMSFRYNC</sequence>
<reference evidence="2" key="1">
    <citation type="submission" date="2014-12" db="EMBL/GenBank/DDBJ databases">
        <title>Genome Sequence of Valsa Canker Pathogens Uncovers a Specific Adaption of Colonization on Woody Bark.</title>
        <authorList>
            <person name="Yin Z."/>
            <person name="Liu H."/>
            <person name="Gao X."/>
            <person name="Li Z."/>
            <person name="Song N."/>
            <person name="Ke X."/>
            <person name="Dai Q."/>
            <person name="Wu Y."/>
            <person name="Sun Y."/>
            <person name="Xu J.-R."/>
            <person name="Kang Z.K."/>
            <person name="Wang L."/>
            <person name="Huang L."/>
        </authorList>
    </citation>
    <scope>NUCLEOTIDE SEQUENCE [LARGE SCALE GENOMIC DNA]</scope>
    <source>
        <strain evidence="2">SXYL134</strain>
    </source>
</reference>
<accession>A0A194V705</accession>
<dbReference type="Proteomes" id="UP000078576">
    <property type="component" value="Unassembled WGS sequence"/>
</dbReference>
<proteinExistence type="predicted"/>
<protein>
    <submittedName>
        <fullName evidence="1">Uncharacterized protein</fullName>
    </submittedName>
</protein>
<dbReference type="OrthoDB" id="2580323at2759"/>
<dbReference type="PANTHER" id="PTHR40616">
    <property type="entry name" value="LINALOOL DEHYDRATASE_ISOMERASE DOMAIN-CONTAINING PROTEIN"/>
    <property type="match status" value="1"/>
</dbReference>
<dbReference type="PANTHER" id="PTHR40616:SF1">
    <property type="entry name" value="LINALOOL DEHYDRATASE_ISOMERASE DOMAIN-CONTAINING PROTEIN"/>
    <property type="match status" value="1"/>
</dbReference>
<name>A0A194V705_CYTMA</name>
<gene>
    <name evidence="1" type="ORF">VP1G_07023</name>
</gene>